<dbReference type="AlphaFoldDB" id="A0A4Q9Y1S9"/>
<comment type="caution">
    <text evidence="2">The sequence shown here is derived from an EMBL/GenBank/DDBJ whole genome shotgun (WGS) entry which is preliminary data.</text>
</comment>
<dbReference type="EMBL" id="SEHH01000080">
    <property type="protein sequence ID" value="TBX40313.1"/>
    <property type="molecule type" value="Genomic_DNA"/>
</dbReference>
<name>A0A4Q9Y1S9_9LACO</name>
<organism evidence="2 3">
    <name type="scientific">Lactiplantibacillus paraplantarum</name>
    <dbReference type="NCBI Taxonomy" id="60520"/>
    <lineage>
        <taxon>Bacteria</taxon>
        <taxon>Bacillati</taxon>
        <taxon>Bacillota</taxon>
        <taxon>Bacilli</taxon>
        <taxon>Lactobacillales</taxon>
        <taxon>Lactobacillaceae</taxon>
        <taxon>Lactiplantibacillus</taxon>
    </lineage>
</organism>
<feature type="transmembrane region" description="Helical" evidence="1">
    <location>
        <begin position="39"/>
        <end position="61"/>
    </location>
</feature>
<keyword evidence="1" id="KW-1133">Transmembrane helix</keyword>
<feature type="transmembrane region" description="Helical" evidence="1">
    <location>
        <begin position="99"/>
        <end position="123"/>
    </location>
</feature>
<sequence length="133" mass="15593">MMKNKLINFLTTELSAWPVLIIAYYAITAKPTGQWQLIFNLPVSWLTSSYLLAFPLLLTNVPKLRRNPLKMSSLSVQASLKYHSRLNERAKRWDDEMNLAIFLLERGSLMLFSEPLLLFLMSYRGMCWLHHFL</sequence>
<feature type="transmembrane region" description="Helical" evidence="1">
    <location>
        <begin position="7"/>
        <end position="27"/>
    </location>
</feature>
<dbReference type="Proteomes" id="UP000292648">
    <property type="component" value="Unassembled WGS sequence"/>
</dbReference>
<reference evidence="2 3" key="1">
    <citation type="submission" date="2019-01" db="EMBL/GenBank/DDBJ databases">
        <title>Draft genome sequence of Lactobacillus paraplantarum OSY-TC318, a Producer of the novel lantibiotic Paraplantaracin TC318.</title>
        <authorList>
            <person name="Hussein W.E."/>
            <person name="Huang E."/>
            <person name="Yousef A.E."/>
        </authorList>
    </citation>
    <scope>NUCLEOTIDE SEQUENCE [LARGE SCALE GENOMIC DNA]</scope>
    <source>
        <strain evidence="2 3">OSY-TC318</strain>
    </source>
</reference>
<proteinExistence type="predicted"/>
<evidence type="ECO:0000313" key="3">
    <source>
        <dbReference type="Proteomes" id="UP000292648"/>
    </source>
</evidence>
<evidence type="ECO:0000313" key="2">
    <source>
        <dbReference type="EMBL" id="TBX40313.1"/>
    </source>
</evidence>
<evidence type="ECO:0000256" key="1">
    <source>
        <dbReference type="SAM" id="Phobius"/>
    </source>
</evidence>
<gene>
    <name evidence="2" type="ORF">EUZ87_11005</name>
</gene>
<keyword evidence="1" id="KW-0472">Membrane</keyword>
<keyword evidence="1" id="KW-0812">Transmembrane</keyword>
<protein>
    <submittedName>
        <fullName evidence="2">Uncharacterized protein</fullName>
    </submittedName>
</protein>
<accession>A0A4Q9Y1S9</accession>